<dbReference type="AlphaFoldDB" id="A0A6V8NAK0"/>
<proteinExistence type="predicted"/>
<keyword evidence="2" id="KW-1185">Reference proteome</keyword>
<protein>
    <submittedName>
        <fullName evidence="1">Uncharacterized protein</fullName>
    </submittedName>
</protein>
<dbReference type="EMBL" id="BLXZ01000004">
    <property type="protein sequence ID" value="GFO68573.1"/>
    <property type="molecule type" value="Genomic_DNA"/>
</dbReference>
<dbReference type="RefSeq" id="WP_183361123.1">
    <property type="nucleotide sequence ID" value="NZ_BLXZ01000004.1"/>
</dbReference>
<comment type="caution">
    <text evidence="1">The sequence shown here is derived from an EMBL/GenBank/DDBJ whole genome shotgun (WGS) entry which is preliminary data.</text>
</comment>
<evidence type="ECO:0000313" key="2">
    <source>
        <dbReference type="Proteomes" id="UP000587586"/>
    </source>
</evidence>
<evidence type="ECO:0000313" key="1">
    <source>
        <dbReference type="EMBL" id="GFO68573.1"/>
    </source>
</evidence>
<gene>
    <name evidence="1" type="ORF">GMLC_21520</name>
</gene>
<accession>A0A6V8NAK0</accession>
<dbReference type="Proteomes" id="UP000587586">
    <property type="component" value="Unassembled WGS sequence"/>
</dbReference>
<reference evidence="2" key="1">
    <citation type="submission" date="2020-06" db="EMBL/GenBank/DDBJ databases">
        <title>Draft genomic sequecing of Geomonas sp. Red745.</title>
        <authorList>
            <person name="Itoh H."/>
            <person name="Xu Z.X."/>
            <person name="Ushijima N."/>
            <person name="Masuda Y."/>
            <person name="Shiratori Y."/>
            <person name="Senoo K."/>
        </authorList>
    </citation>
    <scope>NUCLEOTIDE SEQUENCE [LARGE SCALE GENOMIC DNA]</scope>
    <source>
        <strain evidence="2">Red745</strain>
    </source>
</reference>
<organism evidence="1 2">
    <name type="scientific">Geomonas limicola</name>
    <dbReference type="NCBI Taxonomy" id="2740186"/>
    <lineage>
        <taxon>Bacteria</taxon>
        <taxon>Pseudomonadati</taxon>
        <taxon>Thermodesulfobacteriota</taxon>
        <taxon>Desulfuromonadia</taxon>
        <taxon>Geobacterales</taxon>
        <taxon>Geobacteraceae</taxon>
        <taxon>Geomonas</taxon>
    </lineage>
</organism>
<sequence>MTLYAVTFSTSRRTRTITTRASSPDIAEAMVTAWLKLQGLQPLTVAAKQ</sequence>
<name>A0A6V8NAK0_9BACT</name>